<dbReference type="OrthoDB" id="8141580at2"/>
<sequence>MNVVIARSEATKQSRTTLRPLDCFASLAMTQKSKALISQKLSSTHRPLRPSWPGLSRPSTPFLHFRPQGVDARHKAGHDAWIRKGPILQG</sequence>
<name>A0A418V1Y0_RHOPL</name>
<protein>
    <submittedName>
        <fullName evidence="2">Uncharacterized protein</fullName>
    </submittedName>
</protein>
<feature type="region of interest" description="Disordered" evidence="1">
    <location>
        <begin position="40"/>
        <end position="60"/>
    </location>
</feature>
<accession>A0A418V1Y0</accession>
<evidence type="ECO:0000313" key="2">
    <source>
        <dbReference type="EMBL" id="RJF69918.1"/>
    </source>
</evidence>
<evidence type="ECO:0000256" key="1">
    <source>
        <dbReference type="SAM" id="MobiDB-lite"/>
    </source>
</evidence>
<gene>
    <name evidence="2" type="ORF">D4Q52_18475</name>
</gene>
<reference evidence="2 3" key="1">
    <citation type="submission" date="2018-09" db="EMBL/GenBank/DDBJ databases">
        <title>Draft genome sequence of Rhodopseudomonas palustris 2.1.18.</title>
        <authorList>
            <person name="Robertson S.L."/>
            <person name="Meyer T.E."/>
            <person name="Kyndt J.A."/>
        </authorList>
    </citation>
    <scope>NUCLEOTIDE SEQUENCE [LARGE SCALE GENOMIC DNA]</scope>
    <source>
        <strain evidence="2 3">2.1.18</strain>
    </source>
</reference>
<proteinExistence type="predicted"/>
<evidence type="ECO:0000313" key="3">
    <source>
        <dbReference type="Proteomes" id="UP000285523"/>
    </source>
</evidence>
<dbReference type="Proteomes" id="UP000285523">
    <property type="component" value="Unassembled WGS sequence"/>
</dbReference>
<organism evidence="2 3">
    <name type="scientific">Rhodopseudomonas palustris</name>
    <dbReference type="NCBI Taxonomy" id="1076"/>
    <lineage>
        <taxon>Bacteria</taxon>
        <taxon>Pseudomonadati</taxon>
        <taxon>Pseudomonadota</taxon>
        <taxon>Alphaproteobacteria</taxon>
        <taxon>Hyphomicrobiales</taxon>
        <taxon>Nitrobacteraceae</taxon>
        <taxon>Rhodopseudomonas</taxon>
    </lineage>
</organism>
<dbReference type="AlphaFoldDB" id="A0A418V1Y0"/>
<dbReference type="EMBL" id="QYYD01000020">
    <property type="protein sequence ID" value="RJF69918.1"/>
    <property type="molecule type" value="Genomic_DNA"/>
</dbReference>
<comment type="caution">
    <text evidence="2">The sequence shown here is derived from an EMBL/GenBank/DDBJ whole genome shotgun (WGS) entry which is preliminary data.</text>
</comment>